<sequence>MTIPSKSDAQRPAPPHRATSPATVLAMDPAVTIGAAIRAVRRGDHDGALFDALCLALSAKAAEGDPASRVAAAWAERHRSSREATR</sequence>
<reference evidence="1" key="1">
    <citation type="submission" date="2022-11" db="EMBL/GenBank/DDBJ databases">
        <title>beta-Carotene-producing bacterium, Jeongeuplla avenae sp. nov., alleviates the salt stress of Arabidopsis seedlings.</title>
        <authorList>
            <person name="Jiang L."/>
            <person name="Lee J."/>
        </authorList>
    </citation>
    <scope>NUCLEOTIDE SEQUENCE</scope>
    <source>
        <strain evidence="1">DY_R2A_6</strain>
    </source>
</reference>
<evidence type="ECO:0000313" key="2">
    <source>
        <dbReference type="Proteomes" id="UP001163223"/>
    </source>
</evidence>
<evidence type="ECO:0000313" key="1">
    <source>
        <dbReference type="EMBL" id="WAJ31281.1"/>
    </source>
</evidence>
<organism evidence="1 2">
    <name type="scientific">Antarcticirhabdus aurantiaca</name>
    <dbReference type="NCBI Taxonomy" id="2606717"/>
    <lineage>
        <taxon>Bacteria</taxon>
        <taxon>Pseudomonadati</taxon>
        <taxon>Pseudomonadota</taxon>
        <taxon>Alphaproteobacteria</taxon>
        <taxon>Hyphomicrobiales</taxon>
        <taxon>Aurantimonadaceae</taxon>
        <taxon>Antarcticirhabdus</taxon>
    </lineage>
</organism>
<gene>
    <name evidence="1" type="ORF">OXU80_14205</name>
</gene>
<accession>A0ACD4NWR3</accession>
<dbReference type="EMBL" id="CP113520">
    <property type="protein sequence ID" value="WAJ31281.1"/>
    <property type="molecule type" value="Genomic_DNA"/>
</dbReference>
<keyword evidence="2" id="KW-1185">Reference proteome</keyword>
<protein>
    <submittedName>
        <fullName evidence="1">Uncharacterized protein</fullName>
    </submittedName>
</protein>
<dbReference type="Proteomes" id="UP001163223">
    <property type="component" value="Chromosome"/>
</dbReference>
<name>A0ACD4NWR3_9HYPH</name>
<proteinExistence type="predicted"/>